<feature type="transmembrane region" description="Helical" evidence="1">
    <location>
        <begin position="239"/>
        <end position="262"/>
    </location>
</feature>
<feature type="transmembrane region" description="Helical" evidence="1">
    <location>
        <begin position="356"/>
        <end position="375"/>
    </location>
</feature>
<dbReference type="Proteomes" id="UP001211872">
    <property type="component" value="Chromosome"/>
</dbReference>
<keyword evidence="1" id="KW-1133">Transmembrane helix</keyword>
<proteinExistence type="predicted"/>
<feature type="transmembrane region" description="Helical" evidence="1">
    <location>
        <begin position="213"/>
        <end position="233"/>
    </location>
</feature>
<reference evidence="2 3" key="1">
    <citation type="journal article" date="2011" name="Int. J. Syst. Evol. Microbiol.">
        <title>Hymenobacter yonginensis sp. nov., isolated from a mesotrophic artificial lake.</title>
        <authorList>
            <person name="Joung Y."/>
            <person name="Cho S.H."/>
            <person name="Kim H."/>
            <person name="Kim S.B."/>
            <person name="Joh K."/>
        </authorList>
    </citation>
    <scope>NUCLEOTIDE SEQUENCE [LARGE SCALE GENOMIC DNA]</scope>
    <source>
        <strain evidence="2 3">KCTC 22745</strain>
    </source>
</reference>
<keyword evidence="1" id="KW-0812">Transmembrane</keyword>
<evidence type="ECO:0008006" key="4">
    <source>
        <dbReference type="Google" id="ProtNLM"/>
    </source>
</evidence>
<feature type="transmembrane region" description="Helical" evidence="1">
    <location>
        <begin position="79"/>
        <end position="96"/>
    </location>
</feature>
<gene>
    <name evidence="2" type="ORF">O9Z63_18095</name>
</gene>
<feature type="transmembrane region" description="Helical" evidence="1">
    <location>
        <begin position="188"/>
        <end position="206"/>
    </location>
</feature>
<evidence type="ECO:0000313" key="2">
    <source>
        <dbReference type="EMBL" id="WBO84270.1"/>
    </source>
</evidence>
<organism evidence="2 3">
    <name type="scientific">Hymenobacter yonginensis</name>
    <dbReference type="NCBI Taxonomy" id="748197"/>
    <lineage>
        <taxon>Bacteria</taxon>
        <taxon>Pseudomonadati</taxon>
        <taxon>Bacteroidota</taxon>
        <taxon>Cytophagia</taxon>
        <taxon>Cytophagales</taxon>
        <taxon>Hymenobacteraceae</taxon>
        <taxon>Hymenobacter</taxon>
    </lineage>
</organism>
<feature type="transmembrane region" description="Helical" evidence="1">
    <location>
        <begin position="164"/>
        <end position="182"/>
    </location>
</feature>
<feature type="transmembrane region" description="Helical" evidence="1">
    <location>
        <begin position="39"/>
        <end position="59"/>
    </location>
</feature>
<name>A0ABY7PQB5_9BACT</name>
<sequence length="436" mass="48766">MASHNAHSSSAQKQTVLVLAAFAAELLLFFYSRNAFGPLLSPILYMGASVLFVGAAWRALRGQPYLLPTSKSGYGRPQWAYVAAMAMLAVALYPRIQEIIAQYPVDVKMSDVLPSLEVYLRRLQNGEPVYALITEFGYDLSPTYLPMMWLPYLLPDALNIDYRWLGLWVLGLGALLYAYRLAATRPSFYGGITKLLLPLLLFWPLLGHDTHILGLSIETMIVGYYFILVAGVLSQSTLLRAIGLVLCLLSRFSLLFWVPFYLWLIYRHEGPKRAIWLTALVAVGILGIYVLPFLSADWSAFMKGQGAYTTAAVAEWQNNLNAEGNPAQLFRGVGLASLFYTYAPGDFATRINLLRLVHMVVSVGSVAAVAVWYWVSRARPTLDYRHLALLALKLNLTFFYAFIQVPYDNLLLLVPFLSVWIIMCLKEPDPAPVQSS</sequence>
<keyword evidence="3" id="KW-1185">Reference proteome</keyword>
<accession>A0ABY7PQB5</accession>
<keyword evidence="1" id="KW-0472">Membrane</keyword>
<dbReference type="EMBL" id="CP115396">
    <property type="protein sequence ID" value="WBO84270.1"/>
    <property type="molecule type" value="Genomic_DNA"/>
</dbReference>
<feature type="transmembrane region" description="Helical" evidence="1">
    <location>
        <begin position="409"/>
        <end position="425"/>
    </location>
</feature>
<evidence type="ECO:0000256" key="1">
    <source>
        <dbReference type="SAM" id="Phobius"/>
    </source>
</evidence>
<feature type="transmembrane region" description="Helical" evidence="1">
    <location>
        <begin position="15"/>
        <end position="32"/>
    </location>
</feature>
<feature type="transmembrane region" description="Helical" evidence="1">
    <location>
        <begin position="274"/>
        <end position="294"/>
    </location>
</feature>
<evidence type="ECO:0000313" key="3">
    <source>
        <dbReference type="Proteomes" id="UP001211872"/>
    </source>
</evidence>
<protein>
    <recommendedName>
        <fullName evidence="4">DUF2029 domain-containing protein</fullName>
    </recommendedName>
</protein>
<dbReference type="RefSeq" id="WP_270126779.1">
    <property type="nucleotide sequence ID" value="NZ_CP115396.1"/>
</dbReference>